<evidence type="ECO:0000256" key="1">
    <source>
        <dbReference type="SAM" id="SignalP"/>
    </source>
</evidence>
<organism evidence="2 3">
    <name type="scientific">Usitatibacter rugosus</name>
    <dbReference type="NCBI Taxonomy" id="2732067"/>
    <lineage>
        <taxon>Bacteria</taxon>
        <taxon>Pseudomonadati</taxon>
        <taxon>Pseudomonadota</taxon>
        <taxon>Betaproteobacteria</taxon>
        <taxon>Nitrosomonadales</taxon>
        <taxon>Usitatibacteraceae</taxon>
        <taxon>Usitatibacter</taxon>
    </lineage>
</organism>
<dbReference type="Gene3D" id="1.25.40.20">
    <property type="entry name" value="Ankyrin repeat-containing domain"/>
    <property type="match status" value="1"/>
</dbReference>
<dbReference type="SUPFAM" id="SSF48403">
    <property type="entry name" value="Ankyrin repeat"/>
    <property type="match status" value="1"/>
</dbReference>
<dbReference type="EMBL" id="CP053069">
    <property type="protein sequence ID" value="QJR10085.1"/>
    <property type="molecule type" value="Genomic_DNA"/>
</dbReference>
<sequence length="356" mass="39310">MRLRHPITANSFALCIGLASAGQAMADEIDAKVLTLVVETAVFMDVCGDQFPVSKADLDKAFAGWVVLRLPIPGLADVLRRDSAERRAMEAAIGPYFKRIPGHEKEIECSGRYKMLVQSRPTLEGDAAEVPKDVLDRYGPPGRTAVAVVAKERTVPIPPQRPPYFISLDTAYGQKADLRVVMGNHAFRGPNSSYGPTTEVLPREMTVTWRYADGEEKTRTLDLSRGVPAAFDQVRIKLNGGDPLVLFEVKDRGRESRIPYGETPEQATKRQFSEALWLAANFGRLEEVKDLLEKGADIDYALDDINPSVLRVAFNARKLEVVDCLLSRGAKMRKPDWREPLLAERAVAAGQAKPAP</sequence>
<feature type="chain" id="PRO_5026745851" evidence="1">
    <location>
        <begin position="27"/>
        <end position="356"/>
    </location>
</feature>
<proteinExistence type="predicted"/>
<keyword evidence="1" id="KW-0732">Signal</keyword>
<name>A0A6M4GSP7_9PROT</name>
<accession>A0A6M4GSP7</accession>
<protein>
    <submittedName>
        <fullName evidence="2">Uncharacterized protein</fullName>
    </submittedName>
</protein>
<keyword evidence="3" id="KW-1185">Reference proteome</keyword>
<evidence type="ECO:0000313" key="3">
    <source>
        <dbReference type="Proteomes" id="UP000501534"/>
    </source>
</evidence>
<evidence type="ECO:0000313" key="2">
    <source>
        <dbReference type="EMBL" id="QJR10085.1"/>
    </source>
</evidence>
<dbReference type="KEGG" id="uru:DSM104443_01136"/>
<dbReference type="AlphaFoldDB" id="A0A6M4GSP7"/>
<dbReference type="Pfam" id="PF13637">
    <property type="entry name" value="Ank_4"/>
    <property type="match status" value="1"/>
</dbReference>
<dbReference type="InterPro" id="IPR036770">
    <property type="entry name" value="Ankyrin_rpt-contain_sf"/>
</dbReference>
<dbReference type="InterPro" id="IPR002110">
    <property type="entry name" value="Ankyrin_rpt"/>
</dbReference>
<feature type="signal peptide" evidence="1">
    <location>
        <begin position="1"/>
        <end position="26"/>
    </location>
</feature>
<reference evidence="2 3" key="1">
    <citation type="submission" date="2020-04" db="EMBL/GenBank/DDBJ databases">
        <title>Usitatibacter rugosus gen. nov., sp. nov. and Usitatibacter palustris sp. nov., novel members of Usitatibacteraceae fam. nov. within the order Nitrosomonadales isolated from soil.</title>
        <authorList>
            <person name="Huber K.J."/>
            <person name="Neumann-Schaal M."/>
            <person name="Geppert A."/>
            <person name="Luckner M."/>
            <person name="Wanner G."/>
            <person name="Overmann J."/>
        </authorList>
    </citation>
    <scope>NUCLEOTIDE SEQUENCE [LARGE SCALE GENOMIC DNA]</scope>
    <source>
        <strain evidence="2 3">0125_3</strain>
    </source>
</reference>
<gene>
    <name evidence="2" type="ORF">DSM104443_01136</name>
</gene>
<dbReference type="Proteomes" id="UP000501534">
    <property type="component" value="Chromosome"/>
</dbReference>